<name>A0ABR1GWE4_9HYPO</name>
<dbReference type="Proteomes" id="UP001498476">
    <property type="component" value="Unassembled WGS sequence"/>
</dbReference>
<evidence type="ECO:0000256" key="1">
    <source>
        <dbReference type="SAM" id="MobiDB-lite"/>
    </source>
</evidence>
<proteinExistence type="predicted"/>
<evidence type="ECO:0000313" key="3">
    <source>
        <dbReference type="Proteomes" id="UP001498476"/>
    </source>
</evidence>
<protein>
    <recommendedName>
        <fullName evidence="4">Bacteriocin-protection protein</fullName>
    </recommendedName>
</protein>
<reference evidence="2 3" key="1">
    <citation type="journal article" date="2025" name="Microbiol. Resour. Announc.">
        <title>Draft genome sequences for Neonectria magnoliae and Neonectria punicea, canker pathogens of Liriodendron tulipifera and Acer saccharum in West Virginia.</title>
        <authorList>
            <person name="Petronek H.M."/>
            <person name="Kasson M.T."/>
            <person name="Metheny A.M."/>
            <person name="Stauder C.M."/>
            <person name="Lovett B."/>
            <person name="Lynch S.C."/>
            <person name="Garnas J.R."/>
            <person name="Kasson L.R."/>
            <person name="Stajich J.E."/>
        </authorList>
    </citation>
    <scope>NUCLEOTIDE SEQUENCE [LARGE SCALE GENOMIC DNA]</scope>
    <source>
        <strain evidence="2 3">NRRL 64653</strain>
    </source>
</reference>
<dbReference type="Pfam" id="PF13376">
    <property type="entry name" value="OmdA"/>
    <property type="match status" value="1"/>
</dbReference>
<dbReference type="EMBL" id="JAZAVJ010000139">
    <property type="protein sequence ID" value="KAK7413129.1"/>
    <property type="molecule type" value="Genomic_DNA"/>
</dbReference>
<comment type="caution">
    <text evidence="2">The sequence shown here is derived from an EMBL/GenBank/DDBJ whole genome shotgun (WGS) entry which is preliminary data.</text>
</comment>
<evidence type="ECO:0000313" key="2">
    <source>
        <dbReference type="EMBL" id="KAK7413129.1"/>
    </source>
</evidence>
<accession>A0ABR1GWE4</accession>
<sequence length="261" mass="29480">MRNELVSYPNIARLAPGALSQPSYPKLSHLPNNTVNPSSSTVIFPSIMSRQTRSASKKAARPRPSPAPTASEPSQASTSQLFEDANAWESWLEDNHQSQTGIWLRLSKKGSGVATVSYDEALDVALCYGWIDGQRKSFDDKHFIQRYTPRRKTSIWSKRNVNKVAILIESGRMKPSGQAEIDAAQADGRWERAYSSSSIAQVPADFQEALDRNKPAREFFESLTKTQRYPFLFRLETAKRPDTRLRRIEQFVTLLADEKCL</sequence>
<organism evidence="2 3">
    <name type="scientific">Neonectria punicea</name>
    <dbReference type="NCBI Taxonomy" id="979145"/>
    <lineage>
        <taxon>Eukaryota</taxon>
        <taxon>Fungi</taxon>
        <taxon>Dikarya</taxon>
        <taxon>Ascomycota</taxon>
        <taxon>Pezizomycotina</taxon>
        <taxon>Sordariomycetes</taxon>
        <taxon>Hypocreomycetidae</taxon>
        <taxon>Hypocreales</taxon>
        <taxon>Nectriaceae</taxon>
        <taxon>Neonectria</taxon>
    </lineage>
</organism>
<feature type="compositionally biased region" description="Low complexity" evidence="1">
    <location>
        <begin position="68"/>
        <end position="79"/>
    </location>
</feature>
<keyword evidence="3" id="KW-1185">Reference proteome</keyword>
<feature type="region of interest" description="Disordered" evidence="1">
    <location>
        <begin position="51"/>
        <end position="79"/>
    </location>
</feature>
<evidence type="ECO:0008006" key="4">
    <source>
        <dbReference type="Google" id="ProtNLM"/>
    </source>
</evidence>
<gene>
    <name evidence="2" type="ORF">QQX98_008015</name>
</gene>